<protein>
    <submittedName>
        <fullName evidence="1">Uncharacterized protein</fullName>
    </submittedName>
</protein>
<reference evidence="1" key="1">
    <citation type="journal article" date="2015" name="Nature">
        <title>Complex archaea that bridge the gap between prokaryotes and eukaryotes.</title>
        <authorList>
            <person name="Spang A."/>
            <person name="Saw J.H."/>
            <person name="Jorgensen S.L."/>
            <person name="Zaremba-Niedzwiedzka K."/>
            <person name="Martijn J."/>
            <person name="Lind A.E."/>
            <person name="van Eijk R."/>
            <person name="Schleper C."/>
            <person name="Guy L."/>
            <person name="Ettema T.J."/>
        </authorList>
    </citation>
    <scope>NUCLEOTIDE SEQUENCE</scope>
</reference>
<accession>A0A0F9J6V0</accession>
<name>A0A0F9J6V0_9ZZZZ</name>
<organism evidence="1">
    <name type="scientific">marine sediment metagenome</name>
    <dbReference type="NCBI Taxonomy" id="412755"/>
    <lineage>
        <taxon>unclassified sequences</taxon>
        <taxon>metagenomes</taxon>
        <taxon>ecological metagenomes</taxon>
    </lineage>
</organism>
<feature type="non-terminal residue" evidence="1">
    <location>
        <position position="147"/>
    </location>
</feature>
<gene>
    <name evidence="1" type="ORF">LCGC14_1860050</name>
</gene>
<sequence length="147" mass="15376">MTINSAEQTVVDSYNLVFTAISTSTAPTAFPFGVTSGDIDLLLPKWGGRGTETKAYRLAFLFTGDVAGSATVIMTGASCGGPEEQICSLAVTIGSVTESGTRKIGDTIVLTSTHLAACSILVADSGNSRPAKFGFDAIGYRYIRFYV</sequence>
<comment type="caution">
    <text evidence="1">The sequence shown here is derived from an EMBL/GenBank/DDBJ whole genome shotgun (WGS) entry which is preliminary data.</text>
</comment>
<dbReference type="AlphaFoldDB" id="A0A0F9J6V0"/>
<proteinExistence type="predicted"/>
<evidence type="ECO:0000313" key="1">
    <source>
        <dbReference type="EMBL" id="KKL94897.1"/>
    </source>
</evidence>
<dbReference type="EMBL" id="LAZR01018808">
    <property type="protein sequence ID" value="KKL94897.1"/>
    <property type="molecule type" value="Genomic_DNA"/>
</dbReference>